<comment type="caution">
    <text evidence="2">The sequence shown here is derived from an EMBL/GenBank/DDBJ whole genome shotgun (WGS) entry which is preliminary data.</text>
</comment>
<dbReference type="Pfam" id="PF08241">
    <property type="entry name" value="Methyltransf_11"/>
    <property type="match status" value="1"/>
</dbReference>
<accession>A0A7K3W4Z7</accession>
<dbReference type="CDD" id="cd02440">
    <property type="entry name" value="AdoMet_MTases"/>
    <property type="match status" value="1"/>
</dbReference>
<keyword evidence="2" id="KW-0808">Transferase</keyword>
<dbReference type="RefSeq" id="WP_163482675.1">
    <property type="nucleotide sequence ID" value="NZ_JAAGWF010000017.1"/>
</dbReference>
<keyword evidence="3" id="KW-1185">Reference proteome</keyword>
<proteinExistence type="predicted"/>
<reference evidence="2 3" key="1">
    <citation type="submission" date="2020-02" db="EMBL/GenBank/DDBJ databases">
        <title>Geodermatophilus sabuli CPCC 205279 I12A-02694.</title>
        <authorList>
            <person name="Jiang Z."/>
        </authorList>
    </citation>
    <scope>NUCLEOTIDE SEQUENCE [LARGE SCALE GENOMIC DNA]</scope>
    <source>
        <strain evidence="2 3">I12A-02694</strain>
    </source>
</reference>
<name>A0A7K3W4Z7_9ACTN</name>
<dbReference type="InterPro" id="IPR029063">
    <property type="entry name" value="SAM-dependent_MTases_sf"/>
</dbReference>
<organism evidence="2 3">
    <name type="scientific">Geodermatophilus sabuli</name>
    <dbReference type="NCBI Taxonomy" id="1564158"/>
    <lineage>
        <taxon>Bacteria</taxon>
        <taxon>Bacillati</taxon>
        <taxon>Actinomycetota</taxon>
        <taxon>Actinomycetes</taxon>
        <taxon>Geodermatophilales</taxon>
        <taxon>Geodermatophilaceae</taxon>
        <taxon>Geodermatophilus</taxon>
    </lineage>
</organism>
<gene>
    <name evidence="2" type="ORF">GCU56_15690</name>
</gene>
<dbReference type="GO" id="GO:0032259">
    <property type="term" value="P:methylation"/>
    <property type="evidence" value="ECO:0007669"/>
    <property type="project" value="UniProtKB-KW"/>
</dbReference>
<evidence type="ECO:0000259" key="1">
    <source>
        <dbReference type="Pfam" id="PF08241"/>
    </source>
</evidence>
<feature type="domain" description="Methyltransferase type 11" evidence="1">
    <location>
        <begin position="45"/>
        <end position="139"/>
    </location>
</feature>
<dbReference type="AlphaFoldDB" id="A0A7K3W4Z7"/>
<dbReference type="GO" id="GO:0008757">
    <property type="term" value="F:S-adenosylmethionine-dependent methyltransferase activity"/>
    <property type="evidence" value="ECO:0007669"/>
    <property type="project" value="InterPro"/>
</dbReference>
<dbReference type="PANTHER" id="PTHR43861">
    <property type="entry name" value="TRANS-ACONITATE 2-METHYLTRANSFERASE-RELATED"/>
    <property type="match status" value="1"/>
</dbReference>
<evidence type="ECO:0000313" key="2">
    <source>
        <dbReference type="EMBL" id="NEK59304.1"/>
    </source>
</evidence>
<dbReference type="InterPro" id="IPR013216">
    <property type="entry name" value="Methyltransf_11"/>
</dbReference>
<dbReference type="Gene3D" id="3.40.50.150">
    <property type="entry name" value="Vaccinia Virus protein VP39"/>
    <property type="match status" value="1"/>
</dbReference>
<dbReference type="Proteomes" id="UP000470246">
    <property type="component" value="Unassembled WGS sequence"/>
</dbReference>
<evidence type="ECO:0000313" key="3">
    <source>
        <dbReference type="Proteomes" id="UP000470246"/>
    </source>
</evidence>
<dbReference type="EMBL" id="JAAGWF010000017">
    <property type="protein sequence ID" value="NEK59304.1"/>
    <property type="molecule type" value="Genomic_DNA"/>
</dbReference>
<keyword evidence="2" id="KW-0489">Methyltransferase</keyword>
<sequence>MEQARTTTGPWVGGARYEAYVGRWSRLVARRFLAGLAVPHGRHWLDVGCGTGALAGEVLAGSAPARVVGIDRSADFVAHAATHVTDPRAEFRQGDAQDLPVADASFDAAVSGLVLNFLPAPGAAVAEMRRGVRPGGVVAAYVWDYADGMQLMRAFWDAAGDLDPAARALDEGRRFGITRPEPLRALFDGAGLSDVAVSEVVVPTVFADFDDYWSPFLGGTGPAPAYTTSLDEDARAALREALRARLPVAEGGSIRLTARAWVVRGRCP</sequence>
<dbReference type="SUPFAM" id="SSF53335">
    <property type="entry name" value="S-adenosyl-L-methionine-dependent methyltransferases"/>
    <property type="match status" value="1"/>
</dbReference>
<protein>
    <submittedName>
        <fullName evidence="2">Methyltransferase domain-containing protein</fullName>
    </submittedName>
</protein>